<feature type="region of interest" description="Disordered" evidence="1">
    <location>
        <begin position="1"/>
        <end position="76"/>
    </location>
</feature>
<evidence type="ECO:0000313" key="2">
    <source>
        <dbReference type="EMBL" id="KAF8903166.1"/>
    </source>
</evidence>
<name>A0A9P5TQA0_GYMJU</name>
<organism evidence="2 3">
    <name type="scientific">Gymnopilus junonius</name>
    <name type="common">Spectacular rustgill mushroom</name>
    <name type="synonym">Gymnopilus spectabilis subsp. junonius</name>
    <dbReference type="NCBI Taxonomy" id="109634"/>
    <lineage>
        <taxon>Eukaryota</taxon>
        <taxon>Fungi</taxon>
        <taxon>Dikarya</taxon>
        <taxon>Basidiomycota</taxon>
        <taxon>Agaricomycotina</taxon>
        <taxon>Agaricomycetes</taxon>
        <taxon>Agaricomycetidae</taxon>
        <taxon>Agaricales</taxon>
        <taxon>Agaricineae</taxon>
        <taxon>Hymenogastraceae</taxon>
        <taxon>Gymnopilus</taxon>
    </lineage>
</organism>
<reference evidence="2" key="1">
    <citation type="submission" date="2020-11" db="EMBL/GenBank/DDBJ databases">
        <authorList>
            <consortium name="DOE Joint Genome Institute"/>
            <person name="Ahrendt S."/>
            <person name="Riley R."/>
            <person name="Andreopoulos W."/>
            <person name="LaButti K."/>
            <person name="Pangilinan J."/>
            <person name="Ruiz-duenas F.J."/>
            <person name="Barrasa J.M."/>
            <person name="Sanchez-Garcia M."/>
            <person name="Camarero S."/>
            <person name="Miyauchi S."/>
            <person name="Serrano A."/>
            <person name="Linde D."/>
            <person name="Babiker R."/>
            <person name="Drula E."/>
            <person name="Ayuso-Fernandez I."/>
            <person name="Pacheco R."/>
            <person name="Padilla G."/>
            <person name="Ferreira P."/>
            <person name="Barriuso J."/>
            <person name="Kellner H."/>
            <person name="Castanera R."/>
            <person name="Alfaro M."/>
            <person name="Ramirez L."/>
            <person name="Pisabarro A.G."/>
            <person name="Kuo A."/>
            <person name="Tritt A."/>
            <person name="Lipzen A."/>
            <person name="He G."/>
            <person name="Yan M."/>
            <person name="Ng V."/>
            <person name="Cullen D."/>
            <person name="Martin F."/>
            <person name="Rosso M.-N."/>
            <person name="Henrissat B."/>
            <person name="Hibbett D."/>
            <person name="Martinez A.T."/>
            <person name="Grigoriev I.V."/>
        </authorList>
    </citation>
    <scope>NUCLEOTIDE SEQUENCE</scope>
    <source>
        <strain evidence="2">AH 44721</strain>
    </source>
</reference>
<evidence type="ECO:0000313" key="3">
    <source>
        <dbReference type="Proteomes" id="UP000724874"/>
    </source>
</evidence>
<comment type="caution">
    <text evidence="2">The sequence shown here is derived from an EMBL/GenBank/DDBJ whole genome shotgun (WGS) entry which is preliminary data.</text>
</comment>
<proteinExistence type="predicted"/>
<dbReference type="AlphaFoldDB" id="A0A9P5TQA0"/>
<sequence length="101" mass="11269">MGLSRGEATCSDPSEDRTPVYSRNGLISIRTDFDDFWPNGPSQVRTNSPKTQNRPLPLSRQEPRGSQKAQPQIRTRKSVWSSGLAYTVSNKDVVQGFDPSM</sequence>
<feature type="compositionally biased region" description="Polar residues" evidence="1">
    <location>
        <begin position="40"/>
        <end position="54"/>
    </location>
</feature>
<feature type="compositionally biased region" description="Polar residues" evidence="1">
    <location>
        <begin position="67"/>
        <end position="76"/>
    </location>
</feature>
<dbReference type="Proteomes" id="UP000724874">
    <property type="component" value="Unassembled WGS sequence"/>
</dbReference>
<accession>A0A9P5TQA0</accession>
<gene>
    <name evidence="2" type="ORF">CPB84DRAFT_1775025</name>
</gene>
<keyword evidence="3" id="KW-1185">Reference proteome</keyword>
<dbReference type="EMBL" id="JADNYJ010000032">
    <property type="protein sequence ID" value="KAF8903166.1"/>
    <property type="molecule type" value="Genomic_DNA"/>
</dbReference>
<protein>
    <submittedName>
        <fullName evidence="2">Uncharacterized protein</fullName>
    </submittedName>
</protein>
<evidence type="ECO:0000256" key="1">
    <source>
        <dbReference type="SAM" id="MobiDB-lite"/>
    </source>
</evidence>